<organism evidence="6 7">
    <name type="scientific">Corynebacterium argentoratense DSM 44202</name>
    <dbReference type="NCBI Taxonomy" id="1348662"/>
    <lineage>
        <taxon>Bacteria</taxon>
        <taxon>Bacillati</taxon>
        <taxon>Actinomycetota</taxon>
        <taxon>Actinomycetes</taxon>
        <taxon>Mycobacteriales</taxon>
        <taxon>Corynebacteriaceae</taxon>
        <taxon>Corynebacterium</taxon>
    </lineage>
</organism>
<dbReference type="PROSITE" id="PS50977">
    <property type="entry name" value="HTH_TETR_2"/>
    <property type="match status" value="1"/>
</dbReference>
<evidence type="ECO:0000256" key="4">
    <source>
        <dbReference type="PROSITE-ProRule" id="PRU00335"/>
    </source>
</evidence>
<evidence type="ECO:0000256" key="1">
    <source>
        <dbReference type="ARBA" id="ARBA00023015"/>
    </source>
</evidence>
<dbReference type="STRING" id="1348662.CARG_03460"/>
<dbReference type="EMBL" id="CP006365">
    <property type="protein sequence ID" value="AGU14841.1"/>
    <property type="molecule type" value="Genomic_DNA"/>
</dbReference>
<keyword evidence="1" id="KW-0805">Transcription regulation</keyword>
<dbReference type="Proteomes" id="UP000016943">
    <property type="component" value="Chromosome"/>
</dbReference>
<dbReference type="InterPro" id="IPR009057">
    <property type="entry name" value="Homeodomain-like_sf"/>
</dbReference>
<evidence type="ECO:0000256" key="2">
    <source>
        <dbReference type="ARBA" id="ARBA00023125"/>
    </source>
</evidence>
<dbReference type="Pfam" id="PF00440">
    <property type="entry name" value="TetR_N"/>
    <property type="match status" value="1"/>
</dbReference>
<dbReference type="PATRIC" id="fig|1348662.3.peg.679"/>
<accession>U3GXP3</accession>
<dbReference type="OrthoDB" id="3787664at2"/>
<dbReference type="HOGENOM" id="CLU_069356_2_3_11"/>
<evidence type="ECO:0000313" key="6">
    <source>
        <dbReference type="EMBL" id="AGU14841.1"/>
    </source>
</evidence>
<feature type="DNA-binding region" description="H-T-H motif" evidence="4">
    <location>
        <begin position="37"/>
        <end position="56"/>
    </location>
</feature>
<protein>
    <recommendedName>
        <fullName evidence="5">HTH tetR-type domain-containing protein</fullName>
    </recommendedName>
</protein>
<dbReference type="SUPFAM" id="SSF46689">
    <property type="entry name" value="Homeodomain-like"/>
    <property type="match status" value="1"/>
</dbReference>
<evidence type="ECO:0000259" key="5">
    <source>
        <dbReference type="PROSITE" id="PS50977"/>
    </source>
</evidence>
<evidence type="ECO:0000256" key="3">
    <source>
        <dbReference type="ARBA" id="ARBA00023163"/>
    </source>
</evidence>
<evidence type="ECO:0000313" key="7">
    <source>
        <dbReference type="Proteomes" id="UP000016943"/>
    </source>
</evidence>
<dbReference type="GO" id="GO:0000976">
    <property type="term" value="F:transcription cis-regulatory region binding"/>
    <property type="evidence" value="ECO:0007669"/>
    <property type="project" value="TreeGrafter"/>
</dbReference>
<proteinExistence type="predicted"/>
<dbReference type="AlphaFoldDB" id="U3GXP3"/>
<gene>
    <name evidence="6" type="ORF">CARG_03460</name>
</gene>
<sequence length="218" mass="24506">MNSPNLTLRESKRRATKAAIEEHATRLVLDRGFDGVTVEDICQAAEISKRTFFNYVDSKETAVLGPLPTPLSEDEVHAFARDVHTPLLASIVDLIVDGFIEGYGYTCPEVRKRRKQILTQRPQLGVARMSQLIEAHKSYKQALGVYFNAHPDQRQLDALSVEAEADTWMSLARTCIELGFHRWAEGDDASDNSLRRSCHFALAHLHTLITNEHQGDAH</sequence>
<dbReference type="PANTHER" id="PTHR30055">
    <property type="entry name" value="HTH-TYPE TRANSCRIPTIONAL REGULATOR RUTR"/>
    <property type="match status" value="1"/>
</dbReference>
<reference evidence="6 7" key="1">
    <citation type="journal article" date="2013" name="Genome Announc.">
        <title>Whole-Genome Sequence of the Clinical Strain Corynebacterium argentoratense DSM 44202, Isolated from a Human Throat Specimen.</title>
        <authorList>
            <person name="Bomholt C."/>
            <person name="Glaub A."/>
            <person name="Gravermann K."/>
            <person name="Albersmeier A."/>
            <person name="Brinkrolf K."/>
            <person name="Ruckert C."/>
            <person name="Tauch A."/>
        </authorList>
    </citation>
    <scope>NUCLEOTIDE SEQUENCE [LARGE SCALE GENOMIC DNA]</scope>
    <source>
        <strain evidence="6">DSM 44202</strain>
    </source>
</reference>
<dbReference type="InterPro" id="IPR001647">
    <property type="entry name" value="HTH_TetR"/>
</dbReference>
<dbReference type="Gene3D" id="1.10.357.10">
    <property type="entry name" value="Tetracycline Repressor, domain 2"/>
    <property type="match status" value="1"/>
</dbReference>
<dbReference type="GO" id="GO:0003700">
    <property type="term" value="F:DNA-binding transcription factor activity"/>
    <property type="evidence" value="ECO:0007669"/>
    <property type="project" value="TreeGrafter"/>
</dbReference>
<dbReference type="eggNOG" id="COG1309">
    <property type="taxonomic scope" value="Bacteria"/>
</dbReference>
<keyword evidence="2 4" id="KW-0238">DNA-binding</keyword>
<dbReference type="InterPro" id="IPR050109">
    <property type="entry name" value="HTH-type_TetR-like_transc_reg"/>
</dbReference>
<dbReference type="KEGG" id="caz:CARG_03460"/>
<dbReference type="GeneID" id="78249506"/>
<keyword evidence="7" id="KW-1185">Reference proteome</keyword>
<name>U3GXP3_9CORY</name>
<dbReference type="PANTHER" id="PTHR30055:SF234">
    <property type="entry name" value="HTH-TYPE TRANSCRIPTIONAL REGULATOR BETI"/>
    <property type="match status" value="1"/>
</dbReference>
<feature type="domain" description="HTH tetR-type" evidence="5">
    <location>
        <begin position="14"/>
        <end position="74"/>
    </location>
</feature>
<keyword evidence="3" id="KW-0804">Transcription</keyword>
<dbReference type="RefSeq" id="WP_020975993.1">
    <property type="nucleotide sequence ID" value="NC_022198.1"/>
</dbReference>